<dbReference type="Pfam" id="PF05254">
    <property type="entry name" value="UPF0203"/>
    <property type="match status" value="1"/>
</dbReference>
<keyword evidence="4" id="KW-1185">Reference proteome</keyword>
<dbReference type="InterPro" id="IPR007918">
    <property type="entry name" value="MDM35_apoptosis"/>
</dbReference>
<name>A0ABD1XKK4_9MARC</name>
<protein>
    <submittedName>
        <fullName evidence="3">Uncharacterized protein</fullName>
    </submittedName>
</protein>
<evidence type="ECO:0000313" key="4">
    <source>
        <dbReference type="Proteomes" id="UP001605036"/>
    </source>
</evidence>
<reference evidence="3 4" key="1">
    <citation type="submission" date="2024-09" db="EMBL/GenBank/DDBJ databases">
        <title>Chromosome-scale assembly of Riccia fluitans.</title>
        <authorList>
            <person name="Paukszto L."/>
            <person name="Sawicki J."/>
            <person name="Karawczyk K."/>
            <person name="Piernik-Szablinska J."/>
            <person name="Szczecinska M."/>
            <person name="Mazdziarz M."/>
        </authorList>
    </citation>
    <scope>NUCLEOTIDE SEQUENCE [LARGE SCALE GENOMIC DNA]</scope>
    <source>
        <strain evidence="3">Rf_01</strain>
        <tissue evidence="3">Aerial parts of the thallus</tissue>
    </source>
</reference>
<dbReference type="PANTHER" id="PTHR46403">
    <property type="entry name" value="TP53-REGULATED INHIBITOR OF APOPTOSIS 1"/>
    <property type="match status" value="1"/>
</dbReference>
<proteinExistence type="inferred from homology"/>
<dbReference type="Proteomes" id="UP001605036">
    <property type="component" value="Unassembled WGS sequence"/>
</dbReference>
<accession>A0ABD1XKK4</accession>
<sequence>MKAEGEVASGQSKPGEMQNCSALKMAYNECFNRWYTDKFLKGQWDKEECQAEWEAYRACLSETEGVIITRPQRLTYAKSVDYSTWMNRFYELREISSVQYRNSLNNGVGSFLYSNLVQYLGKFLLLRQVLISFNSVPTIREDRGKIYYFGGNEYFRTRVFKFRLREFS</sequence>
<comment type="caution">
    <text evidence="3">The sequence shown here is derived from an EMBL/GenBank/DDBJ whole genome shotgun (WGS) entry which is preliminary data.</text>
</comment>
<evidence type="ECO:0000256" key="1">
    <source>
        <dbReference type="ARBA" id="ARBA00006196"/>
    </source>
</evidence>
<gene>
    <name evidence="3" type="ORF">R1flu_026999</name>
</gene>
<dbReference type="EMBL" id="JBHFFA010000008">
    <property type="protein sequence ID" value="KAL2608426.1"/>
    <property type="molecule type" value="Genomic_DNA"/>
</dbReference>
<comment type="similarity">
    <text evidence="1">Belongs to the TRIAP1/MDM35 family.</text>
</comment>
<dbReference type="AlphaFoldDB" id="A0ABD1XKK4"/>
<dbReference type="PANTHER" id="PTHR46403:SF1">
    <property type="entry name" value="TP53-REGULATED INHIBITOR OF APOPTOSIS 1"/>
    <property type="match status" value="1"/>
</dbReference>
<evidence type="ECO:0000313" key="3">
    <source>
        <dbReference type="EMBL" id="KAL2608426.1"/>
    </source>
</evidence>
<evidence type="ECO:0000256" key="2">
    <source>
        <dbReference type="ARBA" id="ARBA00023157"/>
    </source>
</evidence>
<organism evidence="3 4">
    <name type="scientific">Riccia fluitans</name>
    <dbReference type="NCBI Taxonomy" id="41844"/>
    <lineage>
        <taxon>Eukaryota</taxon>
        <taxon>Viridiplantae</taxon>
        <taxon>Streptophyta</taxon>
        <taxon>Embryophyta</taxon>
        <taxon>Marchantiophyta</taxon>
        <taxon>Marchantiopsida</taxon>
        <taxon>Marchantiidae</taxon>
        <taxon>Marchantiales</taxon>
        <taxon>Ricciaceae</taxon>
        <taxon>Riccia</taxon>
    </lineage>
</organism>
<keyword evidence="2" id="KW-1015">Disulfide bond</keyword>